<organism evidence="1">
    <name type="scientific">marine sediment metagenome</name>
    <dbReference type="NCBI Taxonomy" id="412755"/>
    <lineage>
        <taxon>unclassified sequences</taxon>
        <taxon>metagenomes</taxon>
        <taxon>ecological metagenomes</taxon>
    </lineage>
</organism>
<proteinExistence type="predicted"/>
<evidence type="ECO:0008006" key="2">
    <source>
        <dbReference type="Google" id="ProtNLM"/>
    </source>
</evidence>
<dbReference type="EMBL" id="BARU01027432">
    <property type="protein sequence ID" value="GAH74119.1"/>
    <property type="molecule type" value="Genomic_DNA"/>
</dbReference>
<feature type="non-terminal residue" evidence="1">
    <location>
        <position position="270"/>
    </location>
</feature>
<accession>X1J714</accession>
<evidence type="ECO:0000313" key="1">
    <source>
        <dbReference type="EMBL" id="GAH74119.1"/>
    </source>
</evidence>
<dbReference type="AlphaFoldDB" id="X1J714"/>
<comment type="caution">
    <text evidence="1">The sequence shown here is derived from an EMBL/GenBank/DDBJ whole genome shotgun (WGS) entry which is preliminary data.</text>
</comment>
<gene>
    <name evidence="1" type="ORF">S03H2_43917</name>
</gene>
<protein>
    <recommendedName>
        <fullName evidence="2">SWIM-type domain-containing protein</fullName>
    </recommendedName>
</protein>
<feature type="non-terminal residue" evidence="1">
    <location>
        <position position="1"/>
    </location>
</feature>
<reference evidence="1" key="1">
    <citation type="journal article" date="2014" name="Front. Microbiol.">
        <title>High frequency of phylogenetically diverse reductive dehalogenase-homologous genes in deep subseafloor sedimentary metagenomes.</title>
        <authorList>
            <person name="Kawai M."/>
            <person name="Futagami T."/>
            <person name="Toyoda A."/>
            <person name="Takaki Y."/>
            <person name="Nishi S."/>
            <person name="Hori S."/>
            <person name="Arai W."/>
            <person name="Tsubouchi T."/>
            <person name="Morono Y."/>
            <person name="Uchiyama I."/>
            <person name="Ito T."/>
            <person name="Fujiyama A."/>
            <person name="Inagaki F."/>
            <person name="Takami H."/>
        </authorList>
    </citation>
    <scope>NUCLEOTIDE SEQUENCE</scope>
    <source>
        <strain evidence="1">Expedition CK06-06</strain>
    </source>
</reference>
<name>X1J714_9ZZZZ</name>
<sequence>PDFKKNTKFCKHIVKVLLLLEPDVCKKVCQDIRTINFSSNFDLIKKSKTENFIIKSEELIKESKYYEAINFLEQAHKESNNLDYIKKIADISLKYKLNDQFIKYSVRFKEIRDYITNYPKFISSTFTSIMEYELYRKIDTILNLQNLLLSFPNNLVIETIKKMNVPAVENPILRYLLLHKFTSGIYLDDFFKDLPESSKLNLNGQIAELMLESVKEAILNMESEDNMDGYLDIARNCNFKNNGAIYSQIGVYKERLKDLYLEGLRANSGL</sequence>